<dbReference type="InterPro" id="IPR042307">
    <property type="entry name" value="Reeler_sf"/>
</dbReference>
<feature type="signal peptide" evidence="1">
    <location>
        <begin position="1"/>
        <end position="20"/>
    </location>
</feature>
<comment type="caution">
    <text evidence="3">The sequence shown here is derived from an EMBL/GenBank/DDBJ whole genome shotgun (WGS) entry which is preliminary data.</text>
</comment>
<evidence type="ECO:0000259" key="2">
    <source>
        <dbReference type="Pfam" id="PF02014"/>
    </source>
</evidence>
<evidence type="ECO:0000313" key="4">
    <source>
        <dbReference type="Proteomes" id="UP001321473"/>
    </source>
</evidence>
<dbReference type="Pfam" id="PF02014">
    <property type="entry name" value="Reeler"/>
    <property type="match status" value="1"/>
</dbReference>
<dbReference type="AlphaFoldDB" id="A0AAQ4FIR8"/>
<keyword evidence="4" id="KW-1185">Reference proteome</keyword>
<protein>
    <recommendedName>
        <fullName evidence="2">Reelin domain-containing protein</fullName>
    </recommendedName>
</protein>
<dbReference type="InterPro" id="IPR002861">
    <property type="entry name" value="Reeler_dom"/>
</dbReference>
<dbReference type="Gene3D" id="2.60.40.4060">
    <property type="entry name" value="Reeler domain"/>
    <property type="match status" value="1"/>
</dbReference>
<evidence type="ECO:0000256" key="1">
    <source>
        <dbReference type="SAM" id="SignalP"/>
    </source>
</evidence>
<gene>
    <name evidence="3" type="ORF">V5799_023167</name>
</gene>
<organism evidence="3 4">
    <name type="scientific">Amblyomma americanum</name>
    <name type="common">Lone star tick</name>
    <dbReference type="NCBI Taxonomy" id="6943"/>
    <lineage>
        <taxon>Eukaryota</taxon>
        <taxon>Metazoa</taxon>
        <taxon>Ecdysozoa</taxon>
        <taxon>Arthropoda</taxon>
        <taxon>Chelicerata</taxon>
        <taxon>Arachnida</taxon>
        <taxon>Acari</taxon>
        <taxon>Parasitiformes</taxon>
        <taxon>Ixodida</taxon>
        <taxon>Ixodoidea</taxon>
        <taxon>Ixodidae</taxon>
        <taxon>Amblyomminae</taxon>
        <taxon>Amblyomma</taxon>
    </lineage>
</organism>
<evidence type="ECO:0000313" key="3">
    <source>
        <dbReference type="EMBL" id="KAK8787050.1"/>
    </source>
</evidence>
<accession>A0AAQ4FIR8</accession>
<feature type="chain" id="PRO_5042978514" description="Reelin domain-containing protein" evidence="1">
    <location>
        <begin position="21"/>
        <end position="131"/>
    </location>
</feature>
<dbReference type="EMBL" id="JARKHS020002176">
    <property type="protein sequence ID" value="KAK8787050.1"/>
    <property type="molecule type" value="Genomic_DNA"/>
</dbReference>
<name>A0AAQ4FIR8_AMBAM</name>
<proteinExistence type="predicted"/>
<reference evidence="3 4" key="1">
    <citation type="journal article" date="2023" name="Arcadia Sci">
        <title>De novo assembly of a long-read Amblyomma americanum tick genome.</title>
        <authorList>
            <person name="Chou S."/>
            <person name="Poskanzer K.E."/>
            <person name="Rollins M."/>
            <person name="Thuy-Boun P.S."/>
        </authorList>
    </citation>
    <scope>NUCLEOTIDE SEQUENCE [LARGE SCALE GENOMIC DNA]</scope>
    <source>
        <strain evidence="3">F_SG_1</strain>
        <tissue evidence="3">Salivary glands</tissue>
    </source>
</reference>
<sequence length="131" mass="14835">MSSPNVAVNALILVFRSTAGDTDEPQGYFDQWSDSLRALQCEGGPPNALTNKDLSGKQELWFSWMPPDLPDIDVALKGTFVVNNEYWYHLEIASGFQVDEFRERHFCATLYHCVSIPWHVFVPTFYSVGSV</sequence>
<keyword evidence="1" id="KW-0732">Signal</keyword>
<feature type="domain" description="Reelin" evidence="2">
    <location>
        <begin position="11"/>
        <end position="88"/>
    </location>
</feature>
<dbReference type="Proteomes" id="UP001321473">
    <property type="component" value="Unassembled WGS sequence"/>
</dbReference>